<proteinExistence type="predicted"/>
<feature type="region of interest" description="Disordered" evidence="1">
    <location>
        <begin position="230"/>
        <end position="273"/>
    </location>
</feature>
<feature type="compositionally biased region" description="Basic residues" evidence="1">
    <location>
        <begin position="190"/>
        <end position="203"/>
    </location>
</feature>
<evidence type="ECO:0000313" key="3">
    <source>
        <dbReference type="Proteomes" id="UP001362999"/>
    </source>
</evidence>
<feature type="region of interest" description="Disordered" evidence="1">
    <location>
        <begin position="161"/>
        <end position="215"/>
    </location>
</feature>
<evidence type="ECO:0000256" key="1">
    <source>
        <dbReference type="SAM" id="MobiDB-lite"/>
    </source>
</evidence>
<dbReference type="AlphaFoldDB" id="A0AAV9ZAZ5"/>
<protein>
    <submittedName>
        <fullName evidence="2">Uncharacterized protein</fullName>
    </submittedName>
</protein>
<gene>
    <name evidence="2" type="ORF">R3P38DRAFT_578799</name>
</gene>
<dbReference type="Proteomes" id="UP001362999">
    <property type="component" value="Unassembled WGS sequence"/>
</dbReference>
<keyword evidence="3" id="KW-1185">Reference proteome</keyword>
<dbReference type="EMBL" id="JAWWNJ010000178">
    <property type="protein sequence ID" value="KAK6974943.1"/>
    <property type="molecule type" value="Genomic_DNA"/>
</dbReference>
<organism evidence="2 3">
    <name type="scientific">Favolaschia claudopus</name>
    <dbReference type="NCBI Taxonomy" id="2862362"/>
    <lineage>
        <taxon>Eukaryota</taxon>
        <taxon>Fungi</taxon>
        <taxon>Dikarya</taxon>
        <taxon>Basidiomycota</taxon>
        <taxon>Agaricomycotina</taxon>
        <taxon>Agaricomycetes</taxon>
        <taxon>Agaricomycetidae</taxon>
        <taxon>Agaricales</taxon>
        <taxon>Marasmiineae</taxon>
        <taxon>Mycenaceae</taxon>
        <taxon>Favolaschia</taxon>
    </lineage>
</organism>
<accession>A0AAV9ZAZ5</accession>
<evidence type="ECO:0000313" key="2">
    <source>
        <dbReference type="EMBL" id="KAK6974943.1"/>
    </source>
</evidence>
<sequence>MPPSPGRGRVLPRRRWYRLEHELDEKLNVSSIARQYNVLPTPLAAIHTLSRFLEVCAGCHRSASLSLTTEGCLQPSRQTASRRLRPSLSIDTSISLSFFNPLALPRIPLSPRVHPRCPYLTHRYSPLHPPVLSTPFPAPTLVYFKVVSRIASVNAVFVSSAPSSRPHHLRPYPVASPSSPYDNGESRIHATGRRRRQRRRRGRYSSCRTPTRQRRVREVSIRLESSISMTRGTVMLGSARSVSGKGRRSDRSEEEEQRMEGGQPFFEGEDGVW</sequence>
<reference evidence="2 3" key="1">
    <citation type="journal article" date="2024" name="J Genomics">
        <title>Draft genome sequencing and assembly of Favolaschia claudopus CIRM-BRFM 2984 isolated from oak limbs.</title>
        <authorList>
            <person name="Navarro D."/>
            <person name="Drula E."/>
            <person name="Chaduli D."/>
            <person name="Cazenave R."/>
            <person name="Ahrendt S."/>
            <person name="Wang J."/>
            <person name="Lipzen A."/>
            <person name="Daum C."/>
            <person name="Barry K."/>
            <person name="Grigoriev I.V."/>
            <person name="Favel A."/>
            <person name="Rosso M.N."/>
            <person name="Martin F."/>
        </authorList>
    </citation>
    <scope>NUCLEOTIDE SEQUENCE [LARGE SCALE GENOMIC DNA]</scope>
    <source>
        <strain evidence="2 3">CIRM-BRFM 2984</strain>
    </source>
</reference>
<name>A0AAV9ZAZ5_9AGAR</name>
<comment type="caution">
    <text evidence="2">The sequence shown here is derived from an EMBL/GenBank/DDBJ whole genome shotgun (WGS) entry which is preliminary data.</text>
</comment>